<evidence type="ECO:0000256" key="2">
    <source>
        <dbReference type="ARBA" id="ARBA00005011"/>
    </source>
</evidence>
<dbReference type="HAMAP" id="MF_01023">
    <property type="entry name" value="HisC_aminotrans_2"/>
    <property type="match status" value="1"/>
</dbReference>
<comment type="catalytic activity">
    <reaction evidence="8 9">
        <text>L-histidinol phosphate + 2-oxoglutarate = 3-(imidazol-4-yl)-2-oxopropyl phosphate + L-glutamate</text>
        <dbReference type="Rhea" id="RHEA:23744"/>
        <dbReference type="ChEBI" id="CHEBI:16810"/>
        <dbReference type="ChEBI" id="CHEBI:29985"/>
        <dbReference type="ChEBI" id="CHEBI:57766"/>
        <dbReference type="ChEBI" id="CHEBI:57980"/>
        <dbReference type="EC" id="2.6.1.9"/>
    </reaction>
</comment>
<keyword evidence="6 9" id="KW-0808">Transferase</keyword>
<organism evidence="11 12">
    <name type="scientific">Rubrivivax gelatinosus (strain NBRC 100245 / IL144)</name>
    <dbReference type="NCBI Taxonomy" id="983917"/>
    <lineage>
        <taxon>Bacteria</taxon>
        <taxon>Pseudomonadati</taxon>
        <taxon>Pseudomonadota</taxon>
        <taxon>Betaproteobacteria</taxon>
        <taxon>Burkholderiales</taxon>
        <taxon>Sphaerotilaceae</taxon>
        <taxon>Rubrivivax</taxon>
    </lineage>
</organism>
<dbReference type="InterPro" id="IPR015422">
    <property type="entry name" value="PyrdxlP-dep_Trfase_small"/>
</dbReference>
<dbReference type="Gene3D" id="3.40.640.10">
    <property type="entry name" value="Type I PLP-dependent aspartate aminotransferase-like (Major domain)"/>
    <property type="match status" value="1"/>
</dbReference>
<dbReference type="GO" id="GO:0030170">
    <property type="term" value="F:pyridoxal phosphate binding"/>
    <property type="evidence" value="ECO:0007669"/>
    <property type="project" value="InterPro"/>
</dbReference>
<dbReference type="InterPro" id="IPR004839">
    <property type="entry name" value="Aminotransferase_I/II_large"/>
</dbReference>
<dbReference type="SUPFAM" id="SSF53383">
    <property type="entry name" value="PLP-dependent transferases"/>
    <property type="match status" value="1"/>
</dbReference>
<dbReference type="Gene3D" id="3.90.1150.10">
    <property type="entry name" value="Aspartate Aminotransferase, domain 1"/>
    <property type="match status" value="1"/>
</dbReference>
<evidence type="ECO:0000256" key="4">
    <source>
        <dbReference type="ARBA" id="ARBA00011738"/>
    </source>
</evidence>
<evidence type="ECO:0000256" key="9">
    <source>
        <dbReference type="HAMAP-Rule" id="MF_01023"/>
    </source>
</evidence>
<keyword evidence="9" id="KW-0368">Histidine biosynthesis</keyword>
<dbReference type="KEGG" id="rge:RGE_25530"/>
<evidence type="ECO:0000313" key="11">
    <source>
        <dbReference type="EMBL" id="BAL95894.1"/>
    </source>
</evidence>
<evidence type="ECO:0000256" key="7">
    <source>
        <dbReference type="ARBA" id="ARBA00022898"/>
    </source>
</evidence>
<dbReference type="Pfam" id="PF00155">
    <property type="entry name" value="Aminotran_1_2"/>
    <property type="match status" value="1"/>
</dbReference>
<dbReference type="eggNOG" id="COG0079">
    <property type="taxonomic scope" value="Bacteria"/>
</dbReference>
<evidence type="ECO:0000256" key="6">
    <source>
        <dbReference type="ARBA" id="ARBA00022679"/>
    </source>
</evidence>
<dbReference type="EC" id="2.6.1.9" evidence="9"/>
<dbReference type="CDD" id="cd00609">
    <property type="entry name" value="AAT_like"/>
    <property type="match status" value="1"/>
</dbReference>
<keyword evidence="5 9" id="KW-0032">Aminotransferase</keyword>
<accession>I0HSA7</accession>
<evidence type="ECO:0000256" key="5">
    <source>
        <dbReference type="ARBA" id="ARBA00022576"/>
    </source>
</evidence>
<dbReference type="PATRIC" id="fig|983917.3.peg.2485"/>
<dbReference type="AlphaFoldDB" id="I0HSA7"/>
<keyword evidence="7 9" id="KW-0663">Pyridoxal phosphate</keyword>
<evidence type="ECO:0000313" key="12">
    <source>
        <dbReference type="Proteomes" id="UP000007883"/>
    </source>
</evidence>
<keyword evidence="12" id="KW-1185">Reference proteome</keyword>
<dbReference type="InterPro" id="IPR001917">
    <property type="entry name" value="Aminotrans_II_pyridoxalP_BS"/>
</dbReference>
<dbReference type="PANTHER" id="PTHR43643:SF3">
    <property type="entry name" value="HISTIDINOL-PHOSPHATE AMINOTRANSFERASE"/>
    <property type="match status" value="1"/>
</dbReference>
<dbReference type="InterPro" id="IPR015424">
    <property type="entry name" value="PyrdxlP-dep_Trfase"/>
</dbReference>
<name>I0HSA7_RUBGI</name>
<dbReference type="InterPro" id="IPR005861">
    <property type="entry name" value="HisP_aminotrans"/>
</dbReference>
<dbReference type="Proteomes" id="UP000007883">
    <property type="component" value="Chromosome"/>
</dbReference>
<proteinExistence type="inferred from homology"/>
<feature type="modified residue" description="N6-(pyridoxal phosphate)lysine" evidence="9">
    <location>
        <position position="217"/>
    </location>
</feature>
<comment type="pathway">
    <text evidence="2 9">Amino-acid biosynthesis; L-histidine biosynthesis; L-histidine from 5-phospho-alpha-D-ribose 1-diphosphate: step 7/9.</text>
</comment>
<gene>
    <name evidence="9 11" type="primary">hisC</name>
    <name evidence="11" type="ordered locus">RGE_25530</name>
</gene>
<evidence type="ECO:0000256" key="1">
    <source>
        <dbReference type="ARBA" id="ARBA00001933"/>
    </source>
</evidence>
<dbReference type="GO" id="GO:0004400">
    <property type="term" value="F:histidinol-phosphate transaminase activity"/>
    <property type="evidence" value="ECO:0007669"/>
    <property type="project" value="UniProtKB-UniRule"/>
</dbReference>
<dbReference type="EMBL" id="AP012320">
    <property type="protein sequence ID" value="BAL95894.1"/>
    <property type="molecule type" value="Genomic_DNA"/>
</dbReference>
<dbReference type="GO" id="GO:0000105">
    <property type="term" value="P:L-histidine biosynthetic process"/>
    <property type="evidence" value="ECO:0007669"/>
    <property type="project" value="UniProtKB-UniRule"/>
</dbReference>
<sequence>MKFRSTLAQLRAFDPPAALRDTTRPLLNLALNENSLGSSPAVAAAVAAALPQLHRYPPTFSDALRQALARRHGVAADRFLVGNGIFELLGLITQAFVAEGDEVVIPTPSFGWYAISARAAGARIVAVPLAAHAIDLDAVAAAVTPATRLVWLCNPHNPMGSLVAAGAIRRLLERLPADVAVVLDEAYAEYARPADLPDSAHWIDEHPNLIVLRTFSKAFGLAGLRVGYAIASPPAVRELGKLKSPPNVNSLAQVAALAALGDEDFLRRSVATVHEAARAYPGFCASRGLGYVPTHANFVMIDLGQDGDAAATEFLRQGIVIRSGSEIGLPSWIRVTLGLEHENRRVFELIDTLLAARRDGAAH</sequence>
<dbReference type="InterPro" id="IPR050106">
    <property type="entry name" value="HistidinolP_aminotransfase"/>
</dbReference>
<evidence type="ECO:0000259" key="10">
    <source>
        <dbReference type="Pfam" id="PF00155"/>
    </source>
</evidence>
<comment type="similarity">
    <text evidence="3 9">Belongs to the class-II pyridoxal-phosphate-dependent aminotransferase family. Histidinol-phosphate aminotransferase subfamily.</text>
</comment>
<dbReference type="InterPro" id="IPR015421">
    <property type="entry name" value="PyrdxlP-dep_Trfase_major"/>
</dbReference>
<dbReference type="PROSITE" id="PS00599">
    <property type="entry name" value="AA_TRANSFER_CLASS_2"/>
    <property type="match status" value="1"/>
</dbReference>
<dbReference type="STRING" id="983917.RGE_25530"/>
<evidence type="ECO:0000256" key="3">
    <source>
        <dbReference type="ARBA" id="ARBA00007970"/>
    </source>
</evidence>
<reference evidence="11 12" key="1">
    <citation type="journal article" date="2012" name="J. Bacteriol.">
        <title>Complete genome sequence of phototrophic betaproteobacterium Rubrivivax gelatinosus IL144.</title>
        <authorList>
            <person name="Nagashima S."/>
            <person name="Kamimura A."/>
            <person name="Shimizu T."/>
            <person name="Nakamura-isaki S."/>
            <person name="Aono E."/>
            <person name="Sakamoto K."/>
            <person name="Ichikawa N."/>
            <person name="Nakazawa H."/>
            <person name="Sekine M."/>
            <person name="Yamazaki S."/>
            <person name="Fujita N."/>
            <person name="Shimada K."/>
            <person name="Hanada S."/>
            <person name="Nagashima K.V.P."/>
        </authorList>
    </citation>
    <scope>NUCLEOTIDE SEQUENCE [LARGE SCALE GENOMIC DNA]</scope>
    <source>
        <strain evidence="12">NBRC 100245 / IL144</strain>
    </source>
</reference>
<comment type="subunit">
    <text evidence="4 9">Homodimer.</text>
</comment>
<dbReference type="UniPathway" id="UPA00031">
    <property type="reaction ID" value="UER00012"/>
</dbReference>
<protein>
    <recommendedName>
        <fullName evidence="9">Histidinol-phosphate aminotransferase</fullName>
        <ecNumber evidence="9">2.6.1.9</ecNumber>
    </recommendedName>
    <alternativeName>
        <fullName evidence="9">Imidazole acetol-phosphate transaminase</fullName>
    </alternativeName>
</protein>
<dbReference type="PANTHER" id="PTHR43643">
    <property type="entry name" value="HISTIDINOL-PHOSPHATE AMINOTRANSFERASE 2"/>
    <property type="match status" value="1"/>
</dbReference>
<dbReference type="HOGENOM" id="CLU_017584_3_3_4"/>
<dbReference type="RefSeq" id="WP_014428756.1">
    <property type="nucleotide sequence ID" value="NC_017075.1"/>
</dbReference>
<keyword evidence="9" id="KW-0028">Amino-acid biosynthesis</keyword>
<evidence type="ECO:0000256" key="8">
    <source>
        <dbReference type="ARBA" id="ARBA00047481"/>
    </source>
</evidence>
<comment type="cofactor">
    <cofactor evidence="1 9">
        <name>pyridoxal 5'-phosphate</name>
        <dbReference type="ChEBI" id="CHEBI:597326"/>
    </cofactor>
</comment>
<dbReference type="NCBIfam" id="TIGR01141">
    <property type="entry name" value="hisC"/>
    <property type="match status" value="1"/>
</dbReference>
<feature type="domain" description="Aminotransferase class I/classII large" evidence="10">
    <location>
        <begin position="25"/>
        <end position="345"/>
    </location>
</feature>